<dbReference type="Proteomes" id="UP000326924">
    <property type="component" value="Unassembled WGS sequence"/>
</dbReference>
<dbReference type="EMBL" id="VXIS01000185">
    <property type="protein sequence ID" value="KAA8898445.1"/>
    <property type="molecule type" value="Genomic_DNA"/>
</dbReference>
<evidence type="ECO:0000313" key="2">
    <source>
        <dbReference type="EMBL" id="KAA8898445.1"/>
    </source>
</evidence>
<accession>A0A5J5EMW7</accession>
<feature type="compositionally biased region" description="Basic and acidic residues" evidence="1">
    <location>
        <begin position="355"/>
        <end position="368"/>
    </location>
</feature>
<proteinExistence type="predicted"/>
<evidence type="ECO:0000256" key="1">
    <source>
        <dbReference type="SAM" id="MobiDB-lite"/>
    </source>
</evidence>
<keyword evidence="3" id="KW-1185">Reference proteome</keyword>
<dbReference type="AlphaFoldDB" id="A0A5J5EMW7"/>
<feature type="region of interest" description="Disordered" evidence="1">
    <location>
        <begin position="170"/>
        <end position="236"/>
    </location>
</feature>
<name>A0A5J5EMW7_9PEZI</name>
<comment type="caution">
    <text evidence="2">The sequence shown here is derived from an EMBL/GenBank/DDBJ whole genome shotgun (WGS) entry which is preliminary data.</text>
</comment>
<organism evidence="2 3">
    <name type="scientific">Sphaerosporella brunnea</name>
    <dbReference type="NCBI Taxonomy" id="1250544"/>
    <lineage>
        <taxon>Eukaryota</taxon>
        <taxon>Fungi</taxon>
        <taxon>Dikarya</taxon>
        <taxon>Ascomycota</taxon>
        <taxon>Pezizomycotina</taxon>
        <taxon>Pezizomycetes</taxon>
        <taxon>Pezizales</taxon>
        <taxon>Pyronemataceae</taxon>
        <taxon>Sphaerosporella</taxon>
    </lineage>
</organism>
<protein>
    <submittedName>
        <fullName evidence="2">Uncharacterized protein</fullName>
    </submittedName>
</protein>
<dbReference type="InParanoid" id="A0A5J5EMW7"/>
<gene>
    <name evidence="2" type="ORF">FN846DRAFT_910079</name>
</gene>
<sequence length="547" mass="61618">MFGNWSSYPVATTGPGGTTSQIYRYKGPLTFPGYSTSRGSKASDPTFSALPEGERSFYSYFAKIRRATDVTPQHLDLLNLSVSYDVPVEELVGGSTEWIPRDGDGDETWAERQRELLIENSVANEVMARIRRDVKLGHMYKFFQSLEMVAPYYGTPEECVEYAAEQLKKEEEGQRDQHKKQHEAVASAVDKMEIDDSPVPNDNGKRPASEEAAGTAKKDRASPESDADDLPDKVKKEDTFSMPERFRDDLVKNFVEPICWGHGVRVYPPRAAPKLHVRNSKFSIHLNYHIHWTPLDPQEARSGLVDGPVLGMQIRHEHSFRALSDPAAALKKRRKKLMAAALAAKVPPTAEEEAERLKKAEKDKARAERRAKRGGASAAKEEKAEKAIEDEMKEEIEDLGDDGILVLDTDGAALDVVGVTREIAALLSMAQLRSQEGETEKKVRYRAVGKVEGSYWDDVYMVTSLHHHVSISHLRVSKPYLRFLKTGKLPTNLEHPFIKEGGWEKLHLRKTKYYSLMVPEERVKAAREFVTVLKYVTRNEKKPAAGR</sequence>
<reference evidence="2 3" key="1">
    <citation type="submission" date="2019-09" db="EMBL/GenBank/DDBJ databases">
        <title>Draft genome of the ectomycorrhizal ascomycete Sphaerosporella brunnea.</title>
        <authorList>
            <consortium name="DOE Joint Genome Institute"/>
            <person name="Benucci G.M."/>
            <person name="Marozzi G."/>
            <person name="Antonielli L."/>
            <person name="Sanchez S."/>
            <person name="Marco P."/>
            <person name="Wang X."/>
            <person name="Falini L.B."/>
            <person name="Barry K."/>
            <person name="Haridas S."/>
            <person name="Lipzen A."/>
            <person name="Labutti K."/>
            <person name="Grigoriev I.V."/>
            <person name="Murat C."/>
            <person name="Martin F."/>
            <person name="Albertini E."/>
            <person name="Donnini D."/>
            <person name="Bonito G."/>
        </authorList>
    </citation>
    <scope>NUCLEOTIDE SEQUENCE [LARGE SCALE GENOMIC DNA]</scope>
    <source>
        <strain evidence="2 3">Sb_GMNB300</strain>
    </source>
</reference>
<evidence type="ECO:0000313" key="3">
    <source>
        <dbReference type="Proteomes" id="UP000326924"/>
    </source>
</evidence>
<dbReference type="OrthoDB" id="5407653at2759"/>
<feature type="region of interest" description="Disordered" evidence="1">
    <location>
        <begin position="348"/>
        <end position="386"/>
    </location>
</feature>